<proteinExistence type="predicted"/>
<dbReference type="Proteomes" id="UP000183050">
    <property type="component" value="Plasmid unnamed1"/>
</dbReference>
<dbReference type="AlphaFoldDB" id="A0A1L3ZKD2"/>
<dbReference type="SUPFAM" id="SSF55331">
    <property type="entry name" value="Tautomerase/MIF"/>
    <property type="match status" value="1"/>
</dbReference>
<evidence type="ECO:0000313" key="2">
    <source>
        <dbReference type="Proteomes" id="UP000183050"/>
    </source>
</evidence>
<dbReference type="Pfam" id="PF14552">
    <property type="entry name" value="Tautomerase_2"/>
    <property type="match status" value="1"/>
</dbReference>
<dbReference type="EMBL" id="CP018229">
    <property type="protein sequence ID" value="API56017.1"/>
    <property type="molecule type" value="Genomic_DNA"/>
</dbReference>
<dbReference type="InterPro" id="IPR014347">
    <property type="entry name" value="Tautomerase/MIF_sf"/>
</dbReference>
<protein>
    <submittedName>
        <fullName evidence="1">Tautomerase family protein</fullName>
    </submittedName>
</protein>
<keyword evidence="1" id="KW-0614">Plasmid</keyword>
<dbReference type="RefSeq" id="WP_072641618.1">
    <property type="nucleotide sequence ID" value="NZ_CP018229.1"/>
</dbReference>
<reference evidence="1 2" key="1">
    <citation type="submission" date="2016-11" db="EMBL/GenBank/DDBJ databases">
        <title>Rhizobium leguminosarum bv. viciae strain Vaf12 isolated from Vavilovia formosa root nodules from Russia, Dagestan.</title>
        <authorList>
            <person name="Kimeklis A."/>
        </authorList>
    </citation>
    <scope>NUCLEOTIDE SEQUENCE [LARGE SCALE GENOMIC DNA]</scope>
    <source>
        <strain evidence="1 2">Vaf-108</strain>
        <plasmid evidence="2">Plasmid unnamed1</plasmid>
    </source>
</reference>
<dbReference type="Gene3D" id="3.30.429.10">
    <property type="entry name" value="Macrophage Migration Inhibitory Factor"/>
    <property type="match status" value="1"/>
</dbReference>
<name>A0A1L3ZKD2_RHILE</name>
<sequence length="130" mass="14577">MPLIKINLLKGRSPNDHERILNCIHEAVVRAFNVPKADRYQILYEHERTHVRAEDTGLGISRSDRLIIIEVISRARSAEDKQAFYRFVTSGLSDACAIDPADVVVGIVENGDADWSFGLGRAQFITGELR</sequence>
<dbReference type="PANTHER" id="PTHR38460:SF1">
    <property type="entry name" value="TAUTOMERASE YOLI-RELATED"/>
    <property type="match status" value="1"/>
</dbReference>
<evidence type="ECO:0000313" key="1">
    <source>
        <dbReference type="EMBL" id="API56017.1"/>
    </source>
</evidence>
<dbReference type="InterPro" id="IPR037479">
    <property type="entry name" value="Tauto_MSAD"/>
</dbReference>
<organism evidence="1 2">
    <name type="scientific">Rhizobium leguminosarum</name>
    <dbReference type="NCBI Taxonomy" id="384"/>
    <lineage>
        <taxon>Bacteria</taxon>
        <taxon>Pseudomonadati</taxon>
        <taxon>Pseudomonadota</taxon>
        <taxon>Alphaproteobacteria</taxon>
        <taxon>Hyphomicrobiales</taxon>
        <taxon>Rhizobiaceae</taxon>
        <taxon>Rhizobium/Agrobacterium group</taxon>
        <taxon>Rhizobium</taxon>
    </lineage>
</organism>
<dbReference type="PANTHER" id="PTHR38460">
    <property type="entry name" value="TAUTOMERASE YOLI-RELATED"/>
    <property type="match status" value="1"/>
</dbReference>
<gene>
    <name evidence="1" type="ORF">BMW22_31905</name>
</gene>
<geneLocation type="plasmid" evidence="1">
    <name>unnamed1</name>
</geneLocation>
<accession>A0A1L3ZKD2</accession>